<keyword evidence="17" id="KW-1185">Reference proteome</keyword>
<keyword evidence="9 15" id="KW-0812">Transmembrane</keyword>
<evidence type="ECO:0000256" key="7">
    <source>
        <dbReference type="ARBA" id="ARBA00022676"/>
    </source>
</evidence>
<dbReference type="EMBL" id="ML002256">
    <property type="protein sequence ID" value="RKP39636.1"/>
    <property type="molecule type" value="Genomic_DNA"/>
</dbReference>
<gene>
    <name evidence="16" type="ORF">BJ085DRAFT_2864</name>
</gene>
<protein>
    <recommendedName>
        <fullName evidence="6">Ceramide glucosyltransferase</fullName>
        <ecNumber evidence="5">2.4.1.80</ecNumber>
    </recommendedName>
    <alternativeName>
        <fullName evidence="13">Glucosylceramide synthase</fullName>
    </alternativeName>
    <alternativeName>
        <fullName evidence="14">UDP-glucose ceramide glucosyltransferase</fullName>
    </alternativeName>
    <alternativeName>
        <fullName evidence="12">UDP-glucose:N-acylsphingosine D-glucosyltransferase</fullName>
    </alternativeName>
</protein>
<dbReference type="EC" id="2.4.1.80" evidence="5"/>
<dbReference type="CDD" id="cd02520">
    <property type="entry name" value="Glucosylceramide_synthase"/>
    <property type="match status" value="1"/>
</dbReference>
<proteinExistence type="inferred from homology"/>
<comment type="pathway">
    <text evidence="3">Sphingolipid metabolism.</text>
</comment>
<feature type="non-terminal residue" evidence="16">
    <location>
        <position position="1"/>
    </location>
</feature>
<evidence type="ECO:0000256" key="3">
    <source>
        <dbReference type="ARBA" id="ARBA00004991"/>
    </source>
</evidence>
<name>A0A4Q0A0L3_9FUNG</name>
<keyword evidence="8 16" id="KW-0808">Transferase</keyword>
<sequence>VSIIRPLKGIDPDLKRNLRSSFQQAYPRFEIVFTAESDDDPAIPVARALMEECPTIPARLIVSTQTVGINPKINNIIDGFESTQYDLVWMCDSNVYTDPGCLARALSPLLPPPLPVGIIHHLVLATQPASFGAWLEVMFINTVHAKMYLAINATGAASCVVGKSNVYDKRQLAALGGLKAFSAYMAEDNTIAQAFWKRGWKHRMTSDRAQQSLGRMSLQDYFVRRIRWTRTRKYNVTFATIVEPFTESIVCGLLAAYGLYHYFRVAPGPFLVAHWIAWFLSDLAIFRNLHHGRMGGRPSSLHGGAETPLWYWAGIWLCRELFALPLYIYAVTGNTVAWRGRQFKLSLRGTITPLE</sequence>
<dbReference type="PANTHER" id="PTHR12726:SF0">
    <property type="entry name" value="CERAMIDE GLUCOSYLTRANSFERASE"/>
    <property type="match status" value="1"/>
</dbReference>
<evidence type="ECO:0000256" key="1">
    <source>
        <dbReference type="ARBA" id="ARBA00004141"/>
    </source>
</evidence>
<reference evidence="17" key="1">
    <citation type="journal article" date="2018" name="Nat. Microbiol.">
        <title>Leveraging single-cell genomics to expand the fungal tree of life.</title>
        <authorList>
            <person name="Ahrendt S.R."/>
            <person name="Quandt C.A."/>
            <person name="Ciobanu D."/>
            <person name="Clum A."/>
            <person name="Salamov A."/>
            <person name="Andreopoulos B."/>
            <person name="Cheng J.F."/>
            <person name="Woyke T."/>
            <person name="Pelin A."/>
            <person name="Henrissat B."/>
            <person name="Reynolds N.K."/>
            <person name="Benny G.L."/>
            <person name="Smith M.E."/>
            <person name="James T.Y."/>
            <person name="Grigoriev I.V."/>
        </authorList>
    </citation>
    <scope>NUCLEOTIDE SEQUENCE [LARGE SCALE GENOMIC DNA]</scope>
    <source>
        <strain evidence="17">RSA 468</strain>
    </source>
</reference>
<evidence type="ECO:0000313" key="17">
    <source>
        <dbReference type="Proteomes" id="UP000268162"/>
    </source>
</evidence>
<comment type="pathway">
    <text evidence="2">Lipid metabolism; sphingolipid metabolism.</text>
</comment>
<dbReference type="PANTHER" id="PTHR12726">
    <property type="entry name" value="CERAMIDE GLUCOSYLTRANSFERASE"/>
    <property type="match status" value="1"/>
</dbReference>
<evidence type="ECO:0000256" key="12">
    <source>
        <dbReference type="ARBA" id="ARBA00031017"/>
    </source>
</evidence>
<dbReference type="InterPro" id="IPR025993">
    <property type="entry name" value="Ceramide_glucosylTrfase"/>
</dbReference>
<evidence type="ECO:0000256" key="4">
    <source>
        <dbReference type="ARBA" id="ARBA00006739"/>
    </source>
</evidence>
<keyword evidence="11 15" id="KW-0472">Membrane</keyword>
<feature type="non-terminal residue" evidence="16">
    <location>
        <position position="355"/>
    </location>
</feature>
<keyword evidence="10 15" id="KW-1133">Transmembrane helix</keyword>
<dbReference type="Gene3D" id="3.90.550.10">
    <property type="entry name" value="Spore Coat Polysaccharide Biosynthesis Protein SpsA, Chain A"/>
    <property type="match status" value="1"/>
</dbReference>
<evidence type="ECO:0000256" key="10">
    <source>
        <dbReference type="ARBA" id="ARBA00022989"/>
    </source>
</evidence>
<dbReference type="GO" id="GO:0008120">
    <property type="term" value="F:ceramide glucosyltransferase activity"/>
    <property type="evidence" value="ECO:0007669"/>
    <property type="project" value="UniProtKB-EC"/>
</dbReference>
<dbReference type="GO" id="GO:0006679">
    <property type="term" value="P:glucosylceramide biosynthetic process"/>
    <property type="evidence" value="ECO:0007669"/>
    <property type="project" value="TreeGrafter"/>
</dbReference>
<evidence type="ECO:0000256" key="6">
    <source>
        <dbReference type="ARBA" id="ARBA00019988"/>
    </source>
</evidence>
<evidence type="ECO:0000256" key="5">
    <source>
        <dbReference type="ARBA" id="ARBA00012699"/>
    </source>
</evidence>
<evidence type="ECO:0000256" key="15">
    <source>
        <dbReference type="SAM" id="Phobius"/>
    </source>
</evidence>
<keyword evidence="7" id="KW-0328">Glycosyltransferase</keyword>
<feature type="transmembrane region" description="Helical" evidence="15">
    <location>
        <begin position="234"/>
        <end position="260"/>
    </location>
</feature>
<evidence type="ECO:0000313" key="16">
    <source>
        <dbReference type="EMBL" id="RKP39636.1"/>
    </source>
</evidence>
<dbReference type="SUPFAM" id="SSF53448">
    <property type="entry name" value="Nucleotide-diphospho-sugar transferases"/>
    <property type="match status" value="1"/>
</dbReference>
<evidence type="ECO:0000256" key="9">
    <source>
        <dbReference type="ARBA" id="ARBA00022692"/>
    </source>
</evidence>
<dbReference type="InterPro" id="IPR029044">
    <property type="entry name" value="Nucleotide-diphossugar_trans"/>
</dbReference>
<organism evidence="16 17">
    <name type="scientific">Dimargaris cristalligena</name>
    <dbReference type="NCBI Taxonomy" id="215637"/>
    <lineage>
        <taxon>Eukaryota</taxon>
        <taxon>Fungi</taxon>
        <taxon>Fungi incertae sedis</taxon>
        <taxon>Zoopagomycota</taxon>
        <taxon>Kickxellomycotina</taxon>
        <taxon>Dimargaritomycetes</taxon>
        <taxon>Dimargaritales</taxon>
        <taxon>Dimargaritaceae</taxon>
        <taxon>Dimargaris</taxon>
    </lineage>
</organism>
<evidence type="ECO:0000256" key="13">
    <source>
        <dbReference type="ARBA" id="ARBA00031543"/>
    </source>
</evidence>
<comment type="subcellular location">
    <subcellularLocation>
        <location evidence="1">Membrane</location>
        <topology evidence="1">Multi-pass membrane protein</topology>
    </subcellularLocation>
</comment>
<dbReference type="UniPathway" id="UPA00222"/>
<feature type="transmembrane region" description="Helical" evidence="15">
    <location>
        <begin position="309"/>
        <end position="330"/>
    </location>
</feature>
<evidence type="ECO:0000256" key="2">
    <source>
        <dbReference type="ARBA" id="ARBA00004760"/>
    </source>
</evidence>
<evidence type="ECO:0000256" key="11">
    <source>
        <dbReference type="ARBA" id="ARBA00023136"/>
    </source>
</evidence>
<dbReference type="AlphaFoldDB" id="A0A4Q0A0L3"/>
<dbReference type="STRING" id="215637.A0A4Q0A0L3"/>
<dbReference type="Proteomes" id="UP000268162">
    <property type="component" value="Unassembled WGS sequence"/>
</dbReference>
<evidence type="ECO:0000256" key="8">
    <source>
        <dbReference type="ARBA" id="ARBA00022679"/>
    </source>
</evidence>
<comment type="similarity">
    <text evidence="4">Belongs to the glycosyltransferase 2 family.</text>
</comment>
<accession>A0A4Q0A0L3</accession>
<dbReference type="GO" id="GO:0016020">
    <property type="term" value="C:membrane"/>
    <property type="evidence" value="ECO:0007669"/>
    <property type="project" value="UniProtKB-SubCell"/>
</dbReference>
<evidence type="ECO:0000256" key="14">
    <source>
        <dbReference type="ARBA" id="ARBA00032575"/>
    </source>
</evidence>
<dbReference type="Pfam" id="PF13506">
    <property type="entry name" value="Glyco_transf_21"/>
    <property type="match status" value="1"/>
</dbReference>